<dbReference type="PANTHER" id="PTHR10655:SF67">
    <property type="entry name" value="PHOSPHOLIPASE_CARBOXYLESTERASE SUPERFAMILY (AFU_ORTHOLOGUE AFUA_5G09340)"/>
    <property type="match status" value="1"/>
</dbReference>
<dbReference type="AlphaFoldDB" id="A0A9P7SYX9"/>
<dbReference type="Pfam" id="PF02230">
    <property type="entry name" value="Abhydrolase_2"/>
    <property type="match status" value="1"/>
</dbReference>
<evidence type="ECO:0000256" key="2">
    <source>
        <dbReference type="SAM" id="MobiDB-lite"/>
    </source>
</evidence>
<dbReference type="InterPro" id="IPR029058">
    <property type="entry name" value="AB_hydrolase_fold"/>
</dbReference>
<feature type="domain" description="Phospholipase/carboxylesterase/thioesterase" evidence="3">
    <location>
        <begin position="25"/>
        <end position="181"/>
    </location>
</feature>
<keyword evidence="5" id="KW-1185">Reference proteome</keyword>
<evidence type="ECO:0000259" key="3">
    <source>
        <dbReference type="Pfam" id="PF02230"/>
    </source>
</evidence>
<accession>A0A9P7SYX9</accession>
<dbReference type="EMBL" id="SRPW01000700">
    <property type="protein sequence ID" value="KAG6012758.1"/>
    <property type="molecule type" value="Genomic_DNA"/>
</dbReference>
<dbReference type="OrthoDB" id="437457at2759"/>
<dbReference type="GO" id="GO:0052689">
    <property type="term" value="F:carboxylic ester hydrolase activity"/>
    <property type="evidence" value="ECO:0007669"/>
    <property type="project" value="TreeGrafter"/>
</dbReference>
<evidence type="ECO:0000313" key="4">
    <source>
        <dbReference type="EMBL" id="KAG6012758.1"/>
    </source>
</evidence>
<evidence type="ECO:0000256" key="1">
    <source>
        <dbReference type="ARBA" id="ARBA00006499"/>
    </source>
</evidence>
<protein>
    <recommendedName>
        <fullName evidence="3">Phospholipase/carboxylesterase/thioesterase domain-containing protein</fullName>
    </recommendedName>
</protein>
<feature type="region of interest" description="Disordered" evidence="2">
    <location>
        <begin position="1"/>
        <end position="29"/>
    </location>
</feature>
<proteinExistence type="inferred from homology"/>
<evidence type="ECO:0000313" key="5">
    <source>
        <dbReference type="Proteomes" id="UP000748025"/>
    </source>
</evidence>
<gene>
    <name evidence="4" type="ORF">E4U43_007662</name>
</gene>
<dbReference type="Gene3D" id="3.40.50.1820">
    <property type="entry name" value="alpha/beta hydrolase"/>
    <property type="match status" value="1"/>
</dbReference>
<dbReference type="GO" id="GO:0008474">
    <property type="term" value="F:palmitoyl-(protein) hydrolase activity"/>
    <property type="evidence" value="ECO:0007669"/>
    <property type="project" value="TreeGrafter"/>
</dbReference>
<organism evidence="4 5">
    <name type="scientific">Claviceps pusilla</name>
    <dbReference type="NCBI Taxonomy" id="123648"/>
    <lineage>
        <taxon>Eukaryota</taxon>
        <taxon>Fungi</taxon>
        <taxon>Dikarya</taxon>
        <taxon>Ascomycota</taxon>
        <taxon>Pezizomycotina</taxon>
        <taxon>Sordariomycetes</taxon>
        <taxon>Hypocreomycetidae</taxon>
        <taxon>Hypocreales</taxon>
        <taxon>Clavicipitaceae</taxon>
        <taxon>Claviceps</taxon>
    </lineage>
</organism>
<comment type="similarity">
    <text evidence="1">Belongs to the AB hydrolase superfamily. AB hydrolase 2 family.</text>
</comment>
<dbReference type="GO" id="GO:0005737">
    <property type="term" value="C:cytoplasm"/>
    <property type="evidence" value="ECO:0007669"/>
    <property type="project" value="TreeGrafter"/>
</dbReference>
<name>A0A9P7SYX9_9HYPO</name>
<dbReference type="PANTHER" id="PTHR10655">
    <property type="entry name" value="LYSOPHOSPHOLIPASE-RELATED"/>
    <property type="match status" value="1"/>
</dbReference>
<comment type="caution">
    <text evidence="4">The sequence shown here is derived from an EMBL/GenBank/DDBJ whole genome shotgun (WGS) entry which is preliminary data.</text>
</comment>
<dbReference type="Proteomes" id="UP000748025">
    <property type="component" value="Unassembled WGS sequence"/>
</dbReference>
<dbReference type="SUPFAM" id="SSF53474">
    <property type="entry name" value="alpha/beta-Hydrolases"/>
    <property type="match status" value="1"/>
</dbReference>
<dbReference type="InterPro" id="IPR050565">
    <property type="entry name" value="LYPA1-2/EST-like"/>
</dbReference>
<dbReference type="InterPro" id="IPR003140">
    <property type="entry name" value="PLipase/COase/thioEstase"/>
</dbReference>
<reference evidence="4" key="1">
    <citation type="journal article" date="2020" name="bioRxiv">
        <title>Whole genome comparisons of ergot fungi reveals the divergence and evolution of species within the genus Claviceps are the result of varying mechanisms driving genome evolution and host range expansion.</title>
        <authorList>
            <person name="Wyka S.A."/>
            <person name="Mondo S.J."/>
            <person name="Liu M."/>
            <person name="Dettman J."/>
            <person name="Nalam V."/>
            <person name="Broders K.D."/>
        </authorList>
    </citation>
    <scope>NUCLEOTIDE SEQUENCE</scope>
    <source>
        <strain evidence="4">CCC 602</strain>
    </source>
</reference>
<sequence length="253" mass="27056">MPPRIPSQEDLSPLPLHTTIQPPSPPESTTTLLLLLHGLGDSEAPFAAFARSMSLPGVLCISVRGPSVLPASLLLGDPEDGDAEGDGRGHYHWGDDIQLDSSTGEIDPDAGFARAEELLMEKLVRGVLVGACGWDVGDVMVFGFGQGGSLALGMGARLRGGDGRDSFKGIVSIGGPLPRSMLRGDGAAGERTKSQTHVLVCQLSEEEEHLVKREFANVGVVRWKRGGVSMPRDRDEMFPLMKFFAERLRSGGW</sequence>